<dbReference type="InterPro" id="IPR036188">
    <property type="entry name" value="FAD/NAD-bd_sf"/>
</dbReference>
<gene>
    <name evidence="5" type="ORF">IWX90DRAFT_436869</name>
</gene>
<dbReference type="PANTHER" id="PTHR46720">
    <property type="entry name" value="HYDROXYLASE, PUTATIVE (AFU_ORTHOLOGUE AFUA_3G01460)-RELATED"/>
    <property type="match status" value="1"/>
</dbReference>
<evidence type="ECO:0000256" key="2">
    <source>
        <dbReference type="ARBA" id="ARBA00022827"/>
    </source>
</evidence>
<organism evidence="5 6">
    <name type="scientific">Phyllosticta citrichinensis</name>
    <dbReference type="NCBI Taxonomy" id="1130410"/>
    <lineage>
        <taxon>Eukaryota</taxon>
        <taxon>Fungi</taxon>
        <taxon>Dikarya</taxon>
        <taxon>Ascomycota</taxon>
        <taxon>Pezizomycotina</taxon>
        <taxon>Dothideomycetes</taxon>
        <taxon>Dothideomycetes incertae sedis</taxon>
        <taxon>Botryosphaeriales</taxon>
        <taxon>Phyllostictaceae</taxon>
        <taxon>Phyllosticta</taxon>
    </lineage>
</organism>
<reference evidence="5 6" key="1">
    <citation type="journal article" date="2022" name="G3 (Bethesda)">
        <title>Enemy or ally: a genomic approach to elucidate the lifestyle of Phyllosticta citrichinaensis.</title>
        <authorList>
            <person name="Buijs V.A."/>
            <person name="Groenewald J.Z."/>
            <person name="Haridas S."/>
            <person name="LaButti K.M."/>
            <person name="Lipzen A."/>
            <person name="Martin F.M."/>
            <person name="Barry K."/>
            <person name="Grigoriev I.V."/>
            <person name="Crous P.W."/>
            <person name="Seidl M.F."/>
        </authorList>
    </citation>
    <scope>NUCLEOTIDE SEQUENCE [LARGE SCALE GENOMIC DNA]</scope>
    <source>
        <strain evidence="5 6">CBS 129764</strain>
    </source>
</reference>
<sequence>MTNARDTPVTSPRAEGPLPSALIRRLHHHGMDNTLGSPERPRTRFRSRLSPHLLLHFCTFLYHRRHQLLLHSNILQFLPPSTTVYSERTMTTNNTTTTTKPFDVAVVGGGIAGLCLTIGLLKHKIPVTLYESAAAFGEIGAGVALGTNAVNAMESIGPDVKAGFDRVATFNQWESEKNIWFDFRRGVGHGAHSGADKNAGMGELIHSVQTPRSSAYVHRARFLDELVKLVPDSIAKFGKRLSDMENLSDGNVKLKFHDGTEAVHSAAIGCDGIKSRTRQVVLGENDPAAKAVFSGKYAYRGLIPMDQAAELLGDELARNSQMYLGYHGHVLTFPVEKGKTMNVVAFASKPSWDDPSWVVPTTKDDLRSDFAGWSLHVQSIITLMQKTDIWALFNHLPAKTYVRDRIAVIGDAAHATTPHQGSGAGMAIEDAYVLAEILGGVSSADHLHAAFKAFEQVRIERTHRLVTTSHACGQLYDFELNGVEDNVEKIAEDLRTRMDWIWNEDLEKEVAHAKAIFEKTSKL</sequence>
<keyword evidence="2" id="KW-0274">FAD</keyword>
<evidence type="ECO:0000256" key="3">
    <source>
        <dbReference type="ARBA" id="ARBA00023002"/>
    </source>
</evidence>
<proteinExistence type="predicted"/>
<keyword evidence="3" id="KW-0560">Oxidoreductase</keyword>
<keyword evidence="1" id="KW-0285">Flavoprotein</keyword>
<evidence type="ECO:0000313" key="5">
    <source>
        <dbReference type="EMBL" id="KAK8164431.1"/>
    </source>
</evidence>
<dbReference type="PANTHER" id="PTHR46720:SF3">
    <property type="entry name" value="FAD-BINDING DOMAIN-CONTAINING PROTEIN-RELATED"/>
    <property type="match status" value="1"/>
</dbReference>
<dbReference type="Gene3D" id="3.50.50.60">
    <property type="entry name" value="FAD/NAD(P)-binding domain"/>
    <property type="match status" value="1"/>
</dbReference>
<dbReference type="InterPro" id="IPR051104">
    <property type="entry name" value="FAD_monoxygenase"/>
</dbReference>
<accession>A0ABR1XSA7</accession>
<dbReference type="EMBL" id="JBBWUH010000006">
    <property type="protein sequence ID" value="KAK8164431.1"/>
    <property type="molecule type" value="Genomic_DNA"/>
</dbReference>
<protein>
    <recommendedName>
        <fullName evidence="4">FAD-binding domain-containing protein</fullName>
    </recommendedName>
</protein>
<dbReference type="Proteomes" id="UP001456524">
    <property type="component" value="Unassembled WGS sequence"/>
</dbReference>
<dbReference type="PRINTS" id="PR00420">
    <property type="entry name" value="RNGMNOXGNASE"/>
</dbReference>
<feature type="domain" description="FAD-binding" evidence="4">
    <location>
        <begin position="103"/>
        <end position="466"/>
    </location>
</feature>
<evidence type="ECO:0000256" key="1">
    <source>
        <dbReference type="ARBA" id="ARBA00022630"/>
    </source>
</evidence>
<evidence type="ECO:0000313" key="6">
    <source>
        <dbReference type="Proteomes" id="UP001456524"/>
    </source>
</evidence>
<dbReference type="SUPFAM" id="SSF54373">
    <property type="entry name" value="FAD-linked reductases, C-terminal domain"/>
    <property type="match status" value="1"/>
</dbReference>
<comment type="caution">
    <text evidence="5">The sequence shown here is derived from an EMBL/GenBank/DDBJ whole genome shotgun (WGS) entry which is preliminary data.</text>
</comment>
<dbReference type="Pfam" id="PF01494">
    <property type="entry name" value="FAD_binding_3"/>
    <property type="match status" value="1"/>
</dbReference>
<dbReference type="InterPro" id="IPR002938">
    <property type="entry name" value="FAD-bd"/>
</dbReference>
<name>A0ABR1XSA7_9PEZI</name>
<keyword evidence="6" id="KW-1185">Reference proteome</keyword>
<evidence type="ECO:0000259" key="4">
    <source>
        <dbReference type="Pfam" id="PF01494"/>
    </source>
</evidence>
<dbReference type="SUPFAM" id="SSF51905">
    <property type="entry name" value="FAD/NAD(P)-binding domain"/>
    <property type="match status" value="1"/>
</dbReference>